<evidence type="ECO:0000313" key="1">
    <source>
        <dbReference type="EMBL" id="QJA63729.1"/>
    </source>
</evidence>
<sequence>MVTEEQIRKQLEELRSDRTKFVEDANRQLASINGAITVLEQLLKPVEPQEHTSDPPANPE</sequence>
<protein>
    <submittedName>
        <fullName evidence="1">Uncharacterized protein</fullName>
    </submittedName>
</protein>
<proteinExistence type="predicted"/>
<dbReference type="AlphaFoldDB" id="A0A6M3J1H5"/>
<accession>A0A6M3J1H5</accession>
<reference evidence="1" key="1">
    <citation type="submission" date="2020-03" db="EMBL/GenBank/DDBJ databases">
        <title>The deep terrestrial virosphere.</title>
        <authorList>
            <person name="Holmfeldt K."/>
            <person name="Nilsson E."/>
            <person name="Simone D."/>
            <person name="Lopez-Fernandez M."/>
            <person name="Wu X."/>
            <person name="de Brujin I."/>
            <person name="Lundin D."/>
            <person name="Andersson A."/>
            <person name="Bertilsson S."/>
            <person name="Dopson M."/>
        </authorList>
    </citation>
    <scope>NUCLEOTIDE SEQUENCE</scope>
    <source>
        <strain evidence="1">MM415B00582</strain>
    </source>
</reference>
<organism evidence="1">
    <name type="scientific">viral metagenome</name>
    <dbReference type="NCBI Taxonomy" id="1070528"/>
    <lineage>
        <taxon>unclassified sequences</taxon>
        <taxon>metagenomes</taxon>
        <taxon>organismal metagenomes</taxon>
    </lineage>
</organism>
<name>A0A6M3J1H5_9ZZZZ</name>
<gene>
    <name evidence="1" type="ORF">MM415B00582_0015</name>
</gene>
<dbReference type="EMBL" id="MT141504">
    <property type="protein sequence ID" value="QJA63729.1"/>
    <property type="molecule type" value="Genomic_DNA"/>
</dbReference>